<feature type="compositionally biased region" description="Polar residues" evidence="1">
    <location>
        <begin position="61"/>
        <end position="71"/>
    </location>
</feature>
<reference evidence="2 3" key="1">
    <citation type="submission" date="2016-08" db="EMBL/GenBank/DDBJ databases">
        <authorList>
            <person name="Seilhamer J.J."/>
        </authorList>
    </citation>
    <scope>NUCLEOTIDE SEQUENCE [LARGE SCALE GENOMIC DNA]</scope>
    <source>
        <strain evidence="2 3">CFBP7245</strain>
    </source>
</reference>
<dbReference type="Proteomes" id="UP000238908">
    <property type="component" value="Unassembled WGS sequence"/>
</dbReference>
<feature type="region of interest" description="Disordered" evidence="1">
    <location>
        <begin position="1"/>
        <end position="26"/>
    </location>
</feature>
<evidence type="ECO:0000313" key="2">
    <source>
        <dbReference type="EMBL" id="PPU54424.1"/>
    </source>
</evidence>
<comment type="caution">
    <text evidence="2">The sequence shown here is derived from an EMBL/GenBank/DDBJ whole genome shotgun (WGS) entry which is preliminary data.</text>
</comment>
<dbReference type="NCBIfam" id="NF041307">
    <property type="entry name" value="AvrBs1"/>
    <property type="match status" value="1"/>
</dbReference>
<gene>
    <name evidence="2" type="ORF">XdyCFBP7245_18395</name>
</gene>
<sequence>MPNTISSSIAPSAGSEWMKSADSAESIHEEVVSNHVHQAVPAELADLPSRQPPRSKAALQEDNSMTSGLVTSSLDSPILKKAPKKRVIKENIAVLHTPALERVQQKKLLVQNLAQLQRGMAEINNRVELKELIDGSSVKELLIKRNSQITEEYGKGKPLMIRSLRFSNPQEVASKFGAEGKTPAKREVDTICNKSTLHDIVMTPASLVKKEVRMNLISEVPRAKDKQKYRGLPSVVYGQSNRRSESDYLASRNGFGDVHSFKSNNAFNSRYEKICGSLSHAEKLGLIERNLTPFIRHDPDRISNDFVHYIEELAEHQVLLQSRKPASTLRHNEYCTKLELWDAKAIAVGESRPLAVATLIEFNLEMLSIAQEIDDDGHRNKMVADFIERQLSWLGPQVALDRKSTLERVSAFSAQEREFVANEISQSLRLGVSLCTYDRDEAGSYIREMSLLDFRIEEIMEGINIFLSSKLLHVTDGV</sequence>
<protein>
    <submittedName>
        <fullName evidence="2">Avirulence protein</fullName>
    </submittedName>
</protein>
<evidence type="ECO:0000313" key="3">
    <source>
        <dbReference type="Proteomes" id="UP000238908"/>
    </source>
</evidence>
<dbReference type="InterPro" id="IPR053508">
    <property type="entry name" value="Pathogen_avirulence"/>
</dbReference>
<dbReference type="EMBL" id="MDEE01000035">
    <property type="protein sequence ID" value="PPU54424.1"/>
    <property type="molecule type" value="Genomic_DNA"/>
</dbReference>
<accession>A0A2S7BYQ6</accession>
<feature type="compositionally biased region" description="Polar residues" evidence="1">
    <location>
        <begin position="1"/>
        <end position="10"/>
    </location>
</feature>
<evidence type="ECO:0000256" key="1">
    <source>
        <dbReference type="SAM" id="MobiDB-lite"/>
    </source>
</evidence>
<feature type="region of interest" description="Disordered" evidence="1">
    <location>
        <begin position="43"/>
        <end position="71"/>
    </location>
</feature>
<organism evidence="2 3">
    <name type="scientific">Xanthomonas dyei</name>
    <dbReference type="NCBI Taxonomy" id="743699"/>
    <lineage>
        <taxon>Bacteria</taxon>
        <taxon>Pseudomonadati</taxon>
        <taxon>Pseudomonadota</taxon>
        <taxon>Gammaproteobacteria</taxon>
        <taxon>Lysobacterales</taxon>
        <taxon>Lysobacteraceae</taxon>
        <taxon>Xanthomonas</taxon>
    </lineage>
</organism>
<dbReference type="AlphaFoldDB" id="A0A2S7BYQ6"/>
<name>A0A2S7BYQ6_9XANT</name>
<proteinExistence type="predicted"/>